<comment type="caution">
    <text evidence="2">The sequence shown here is derived from an EMBL/GenBank/DDBJ whole genome shotgun (WGS) entry which is preliminary data.</text>
</comment>
<evidence type="ECO:0000313" key="2">
    <source>
        <dbReference type="EMBL" id="CAF1439985.1"/>
    </source>
</evidence>
<proteinExistence type="predicted"/>
<dbReference type="GO" id="GO:0005886">
    <property type="term" value="C:plasma membrane"/>
    <property type="evidence" value="ECO:0007669"/>
    <property type="project" value="TreeGrafter"/>
</dbReference>
<feature type="transmembrane region" description="Helical" evidence="1">
    <location>
        <begin position="50"/>
        <end position="74"/>
    </location>
</feature>
<organism evidence="2 5">
    <name type="scientific">Adineta steineri</name>
    <dbReference type="NCBI Taxonomy" id="433720"/>
    <lineage>
        <taxon>Eukaryota</taxon>
        <taxon>Metazoa</taxon>
        <taxon>Spiralia</taxon>
        <taxon>Gnathifera</taxon>
        <taxon>Rotifera</taxon>
        <taxon>Eurotatoria</taxon>
        <taxon>Bdelloidea</taxon>
        <taxon>Adinetida</taxon>
        <taxon>Adinetidae</taxon>
        <taxon>Adineta</taxon>
    </lineage>
</organism>
<keyword evidence="1" id="KW-1133">Transmembrane helix</keyword>
<keyword evidence="4" id="KW-1185">Reference proteome</keyword>
<dbReference type="InterPro" id="IPR045349">
    <property type="entry name" value="SLC41A1-3"/>
</dbReference>
<sequence length="176" mass="19846">MVSSLEENVISIELSNTVYENDNSFDSENCSRYNKTTLSTILDHNEEECYIVVCQVFIPFMIAGFGIVAAGLVLEYVKELNLFKEITEIYILVPFLLGLKGNLKMTLTPRLSTVAVFHFVMNSVGDDLVAVQTSQLSTTFHHQGKPEEFQDITQYHASKLFPNPYKIFCSTSILSI</sequence>
<gene>
    <name evidence="2" type="ORF">BJG266_LOCUS39829</name>
    <name evidence="3" type="ORF">QVE165_LOCUS56718</name>
</gene>
<dbReference type="GO" id="GO:0008324">
    <property type="term" value="F:monoatomic cation transmembrane transporter activity"/>
    <property type="evidence" value="ECO:0007669"/>
    <property type="project" value="InterPro"/>
</dbReference>
<dbReference type="InterPro" id="IPR036739">
    <property type="entry name" value="SLC41_membr_dom_sf"/>
</dbReference>
<evidence type="ECO:0000256" key="1">
    <source>
        <dbReference type="SAM" id="Phobius"/>
    </source>
</evidence>
<accession>A0A815P130</accession>
<dbReference type="SUPFAM" id="SSF161093">
    <property type="entry name" value="MgtE membrane domain-like"/>
    <property type="match status" value="1"/>
</dbReference>
<dbReference type="AlphaFoldDB" id="A0A815P130"/>
<keyword evidence="1" id="KW-0472">Membrane</keyword>
<dbReference type="OrthoDB" id="5791097at2759"/>
<reference evidence="2" key="1">
    <citation type="submission" date="2021-02" db="EMBL/GenBank/DDBJ databases">
        <authorList>
            <person name="Nowell W R."/>
        </authorList>
    </citation>
    <scope>NUCLEOTIDE SEQUENCE</scope>
</reference>
<evidence type="ECO:0000313" key="3">
    <source>
        <dbReference type="EMBL" id="CAF1627317.1"/>
    </source>
</evidence>
<dbReference type="PANTHER" id="PTHR16228:SF7">
    <property type="entry name" value="SLC41A_MGTE INTEGRAL MEMBRANE DOMAIN-CONTAINING PROTEIN"/>
    <property type="match status" value="1"/>
</dbReference>
<dbReference type="EMBL" id="CAJNOM010002132">
    <property type="protein sequence ID" value="CAF1627317.1"/>
    <property type="molecule type" value="Genomic_DNA"/>
</dbReference>
<dbReference type="Proteomes" id="UP000663832">
    <property type="component" value="Unassembled WGS sequence"/>
</dbReference>
<protein>
    <submittedName>
        <fullName evidence="2">Uncharacterized protein</fullName>
    </submittedName>
</protein>
<evidence type="ECO:0000313" key="4">
    <source>
        <dbReference type="Proteomes" id="UP000663832"/>
    </source>
</evidence>
<dbReference type="Proteomes" id="UP000663877">
    <property type="component" value="Unassembled WGS sequence"/>
</dbReference>
<name>A0A815P130_9BILA</name>
<dbReference type="PANTHER" id="PTHR16228">
    <property type="entry name" value="DIVALENT CATION TRANSPORTER SOLUTE CARRIER FAMILY 41"/>
    <property type="match status" value="1"/>
</dbReference>
<evidence type="ECO:0000313" key="5">
    <source>
        <dbReference type="Proteomes" id="UP000663877"/>
    </source>
</evidence>
<dbReference type="EMBL" id="CAJNOI010001801">
    <property type="protein sequence ID" value="CAF1439985.1"/>
    <property type="molecule type" value="Genomic_DNA"/>
</dbReference>
<keyword evidence="1" id="KW-0812">Transmembrane</keyword>